<gene>
    <name evidence="1" type="ORF">BGE01nite_05050</name>
</gene>
<evidence type="ECO:0000313" key="2">
    <source>
        <dbReference type="Proteomes" id="UP000321577"/>
    </source>
</evidence>
<proteinExistence type="predicted"/>
<organism evidence="1 2">
    <name type="scientific">Brevifollis gellanilyticus</name>
    <dbReference type="NCBI Taxonomy" id="748831"/>
    <lineage>
        <taxon>Bacteria</taxon>
        <taxon>Pseudomonadati</taxon>
        <taxon>Verrucomicrobiota</taxon>
        <taxon>Verrucomicrobiia</taxon>
        <taxon>Verrucomicrobiales</taxon>
        <taxon>Verrucomicrobiaceae</taxon>
    </lineage>
</organism>
<dbReference type="InterPro" id="IPR025851">
    <property type="entry name" value="SUKH-4"/>
</dbReference>
<comment type="caution">
    <text evidence="1">The sequence shown here is derived from an EMBL/GenBank/DDBJ whole genome shotgun (WGS) entry which is preliminary data.</text>
</comment>
<reference evidence="1 2" key="1">
    <citation type="submission" date="2019-07" db="EMBL/GenBank/DDBJ databases">
        <title>Whole genome shotgun sequence of Brevifollis gellanilyticus NBRC 108608.</title>
        <authorList>
            <person name="Hosoyama A."/>
            <person name="Uohara A."/>
            <person name="Ohji S."/>
            <person name="Ichikawa N."/>
        </authorList>
    </citation>
    <scope>NUCLEOTIDE SEQUENCE [LARGE SCALE GENOMIC DNA]</scope>
    <source>
        <strain evidence="1 2">NBRC 108608</strain>
    </source>
</reference>
<dbReference type="OrthoDB" id="1191115at2"/>
<dbReference type="RefSeq" id="WP_146848676.1">
    <property type="nucleotide sequence ID" value="NZ_BKAG01000002.1"/>
</dbReference>
<sequence length="187" mass="20442">MTANNFITRWDAVVTQERAEATAAGVPEIADDLRLVNAPPALLTVPAFPSDAAHFLVEAGLPWSCAPFLSFEAITRGPIPLVQYYGAQQFPPSDLSRLAPFYILGFDGAGDPLCLDSSRDGEIVALDHENRFQTRKFVSSNIATLAEALLVVHTKPHEDFVEHVQAFDPRAAEPSAFLPLQVRMLID</sequence>
<name>A0A512M390_9BACT</name>
<dbReference type="Pfam" id="PF14435">
    <property type="entry name" value="SUKH-4"/>
    <property type="match status" value="1"/>
</dbReference>
<accession>A0A512M390</accession>
<dbReference type="AlphaFoldDB" id="A0A512M390"/>
<dbReference type="Proteomes" id="UP000321577">
    <property type="component" value="Unassembled WGS sequence"/>
</dbReference>
<protein>
    <recommendedName>
        <fullName evidence="3">Knr4/Smi1-like domain-containing protein</fullName>
    </recommendedName>
</protein>
<dbReference type="EMBL" id="BKAG01000002">
    <property type="protein sequence ID" value="GEP41214.1"/>
    <property type="molecule type" value="Genomic_DNA"/>
</dbReference>
<keyword evidence="2" id="KW-1185">Reference proteome</keyword>
<evidence type="ECO:0008006" key="3">
    <source>
        <dbReference type="Google" id="ProtNLM"/>
    </source>
</evidence>
<evidence type="ECO:0000313" key="1">
    <source>
        <dbReference type="EMBL" id="GEP41214.1"/>
    </source>
</evidence>